<organism evidence="2 3">
    <name type="scientific">Batillaria attramentaria</name>
    <dbReference type="NCBI Taxonomy" id="370345"/>
    <lineage>
        <taxon>Eukaryota</taxon>
        <taxon>Metazoa</taxon>
        <taxon>Spiralia</taxon>
        <taxon>Lophotrochozoa</taxon>
        <taxon>Mollusca</taxon>
        <taxon>Gastropoda</taxon>
        <taxon>Caenogastropoda</taxon>
        <taxon>Sorbeoconcha</taxon>
        <taxon>Cerithioidea</taxon>
        <taxon>Batillariidae</taxon>
        <taxon>Batillaria</taxon>
    </lineage>
</organism>
<sequence>MGSAVMEAFHHKDRKPAILLMVLLAASSLFCRTQGSTSGCTTNHTEDTAHVTCFFSDDITRNKRHVTVMRYPLLVDSDDAELVLRCVWLAAGGVSCITSKGYAFNNKLSDTLTVTISNLTKDFEGRYICLTTPTETVDNFVECNLTL</sequence>
<feature type="chain" id="PRO_5044891075" description="Immunoglobulin subtype domain-containing protein" evidence="1">
    <location>
        <begin position="36"/>
        <end position="147"/>
    </location>
</feature>
<protein>
    <recommendedName>
        <fullName evidence="4">Immunoglobulin subtype domain-containing protein</fullName>
    </recommendedName>
</protein>
<evidence type="ECO:0000313" key="2">
    <source>
        <dbReference type="EMBL" id="KAK7466031.1"/>
    </source>
</evidence>
<feature type="signal peptide" evidence="1">
    <location>
        <begin position="1"/>
        <end position="35"/>
    </location>
</feature>
<proteinExistence type="predicted"/>
<feature type="non-terminal residue" evidence="2">
    <location>
        <position position="147"/>
    </location>
</feature>
<dbReference type="EMBL" id="JACVVK020000559">
    <property type="protein sequence ID" value="KAK7466031.1"/>
    <property type="molecule type" value="Genomic_DNA"/>
</dbReference>
<reference evidence="2 3" key="1">
    <citation type="journal article" date="2023" name="Sci. Data">
        <title>Genome assembly of the Korean intertidal mud-creeper Batillaria attramentaria.</title>
        <authorList>
            <person name="Patra A.K."/>
            <person name="Ho P.T."/>
            <person name="Jun S."/>
            <person name="Lee S.J."/>
            <person name="Kim Y."/>
            <person name="Won Y.J."/>
        </authorList>
    </citation>
    <scope>NUCLEOTIDE SEQUENCE [LARGE SCALE GENOMIC DNA]</scope>
    <source>
        <strain evidence="2">Wonlab-2016</strain>
    </source>
</reference>
<accession>A0ABD0J8T9</accession>
<keyword evidence="3" id="KW-1185">Reference proteome</keyword>
<gene>
    <name evidence="2" type="ORF">BaRGS_00037401</name>
</gene>
<dbReference type="Proteomes" id="UP001519460">
    <property type="component" value="Unassembled WGS sequence"/>
</dbReference>
<comment type="caution">
    <text evidence="2">The sequence shown here is derived from an EMBL/GenBank/DDBJ whole genome shotgun (WGS) entry which is preliminary data.</text>
</comment>
<dbReference type="AlphaFoldDB" id="A0ABD0J8T9"/>
<evidence type="ECO:0000256" key="1">
    <source>
        <dbReference type="SAM" id="SignalP"/>
    </source>
</evidence>
<evidence type="ECO:0008006" key="4">
    <source>
        <dbReference type="Google" id="ProtNLM"/>
    </source>
</evidence>
<keyword evidence="1" id="KW-0732">Signal</keyword>
<name>A0ABD0J8T9_9CAEN</name>
<evidence type="ECO:0000313" key="3">
    <source>
        <dbReference type="Proteomes" id="UP001519460"/>
    </source>
</evidence>